<name>E4XWI7_OIKDI</name>
<gene>
    <name evidence="9" type="ORF">GSOID_T00007007001</name>
</gene>
<feature type="transmembrane region" description="Helical" evidence="6">
    <location>
        <begin position="77"/>
        <end position="97"/>
    </location>
</feature>
<feature type="domain" description="Connexin N-terminal" evidence="7">
    <location>
        <begin position="43"/>
        <end position="76"/>
    </location>
</feature>
<dbReference type="Proteomes" id="UP000001307">
    <property type="component" value="Unassembled WGS sequence"/>
</dbReference>
<dbReference type="GO" id="GO:0007267">
    <property type="term" value="P:cell-cell signaling"/>
    <property type="evidence" value="ECO:0007669"/>
    <property type="project" value="TreeGrafter"/>
</dbReference>
<dbReference type="InterPro" id="IPR013092">
    <property type="entry name" value="Connexin_N"/>
</dbReference>
<organism evidence="9 10">
    <name type="scientific">Oikopleura dioica</name>
    <name type="common">Tunicate</name>
    <dbReference type="NCBI Taxonomy" id="34765"/>
    <lineage>
        <taxon>Eukaryota</taxon>
        <taxon>Metazoa</taxon>
        <taxon>Chordata</taxon>
        <taxon>Tunicata</taxon>
        <taxon>Appendicularia</taxon>
        <taxon>Copelata</taxon>
        <taxon>Oikopleuridae</taxon>
        <taxon>Oikopleura</taxon>
    </lineage>
</organism>
<evidence type="ECO:0000313" key="10">
    <source>
        <dbReference type="Proteomes" id="UP000001307"/>
    </source>
</evidence>
<reference evidence="9 10" key="1">
    <citation type="journal article" date="2010" name="Science">
        <title>Plasticity of animal genome architecture unmasked by rapid evolution of a pelagic tunicate.</title>
        <authorList>
            <person name="Denoeud F."/>
            <person name="Henriet S."/>
            <person name="Mungpakdee S."/>
            <person name="Aury J.M."/>
            <person name="Da Silva C."/>
            <person name="Brinkmann H."/>
            <person name="Mikhaleva J."/>
            <person name="Olsen L.C."/>
            <person name="Jubin C."/>
            <person name="Canestro C."/>
            <person name="Bouquet J.M."/>
            <person name="Danks G."/>
            <person name="Poulain J."/>
            <person name="Campsteijn C."/>
            <person name="Adamski M."/>
            <person name="Cross I."/>
            <person name="Yadetie F."/>
            <person name="Muffato M."/>
            <person name="Louis A."/>
            <person name="Butcher S."/>
            <person name="Tsagkogeorga G."/>
            <person name="Konrad A."/>
            <person name="Singh S."/>
            <person name="Jensen M.F."/>
            <person name="Cong E.H."/>
            <person name="Eikeseth-Otteraa H."/>
            <person name="Noel B."/>
            <person name="Anthouard V."/>
            <person name="Porcel B.M."/>
            <person name="Kachouri-Lafond R."/>
            <person name="Nishino A."/>
            <person name="Ugolini M."/>
            <person name="Chourrout P."/>
            <person name="Nishida H."/>
            <person name="Aasland R."/>
            <person name="Huzurbazar S."/>
            <person name="Westhof E."/>
            <person name="Delsuc F."/>
            <person name="Lehrach H."/>
            <person name="Reinhardt R."/>
            <person name="Weissenbach J."/>
            <person name="Roy S.W."/>
            <person name="Artiguenave F."/>
            <person name="Postlethwait J.H."/>
            <person name="Manak J.R."/>
            <person name="Thompson E.M."/>
            <person name="Jaillon O."/>
            <person name="Du Pasquier L."/>
            <person name="Boudinot P."/>
            <person name="Liberles D.A."/>
            <person name="Volff J.N."/>
            <person name="Philippe H."/>
            <person name="Lenhard B."/>
            <person name="Roest Crollius H."/>
            <person name="Wincker P."/>
            <person name="Chourrout D."/>
        </authorList>
    </citation>
    <scope>NUCLEOTIDE SEQUENCE [LARGE SCALE GENOMIC DNA]</scope>
</reference>
<evidence type="ECO:0008006" key="11">
    <source>
        <dbReference type="Google" id="ProtNLM"/>
    </source>
</evidence>
<evidence type="ECO:0000256" key="6">
    <source>
        <dbReference type="SAM" id="Phobius"/>
    </source>
</evidence>
<protein>
    <recommendedName>
        <fullName evidence="11">Connexin N-terminal domain-containing protein</fullName>
    </recommendedName>
</protein>
<dbReference type="InParanoid" id="E4XWI7"/>
<dbReference type="SMART" id="SM01089">
    <property type="entry name" value="Connexin_CCC"/>
    <property type="match status" value="1"/>
</dbReference>
<dbReference type="SMART" id="SM00037">
    <property type="entry name" value="CNX"/>
    <property type="match status" value="1"/>
</dbReference>
<feature type="domain" description="Connexin cysteine-rich" evidence="8">
    <location>
        <begin position="177"/>
        <end position="261"/>
    </location>
</feature>
<dbReference type="InterPro" id="IPR038359">
    <property type="entry name" value="Connexin_N_sf"/>
</dbReference>
<keyword evidence="2" id="KW-1003">Cell membrane</keyword>
<feature type="transmembrane region" description="Helical" evidence="6">
    <location>
        <begin position="239"/>
        <end position="267"/>
    </location>
</feature>
<proteinExistence type="predicted"/>
<dbReference type="Gene3D" id="1.20.1440.80">
    <property type="entry name" value="Gap junction channel protein cysteine-rich domain"/>
    <property type="match status" value="1"/>
</dbReference>
<dbReference type="AlphaFoldDB" id="E4XWI7"/>
<dbReference type="Pfam" id="PF00029">
    <property type="entry name" value="Connexin"/>
    <property type="match status" value="1"/>
</dbReference>
<keyword evidence="3 6" id="KW-0812">Transmembrane</keyword>
<dbReference type="GO" id="GO:0005243">
    <property type="term" value="F:gap junction channel activity"/>
    <property type="evidence" value="ECO:0007669"/>
    <property type="project" value="TreeGrafter"/>
</dbReference>
<dbReference type="PANTHER" id="PTHR11984">
    <property type="entry name" value="CONNEXIN"/>
    <property type="match status" value="1"/>
</dbReference>
<feature type="transmembrane region" description="Helical" evidence="6">
    <location>
        <begin position="166"/>
        <end position="188"/>
    </location>
</feature>
<keyword evidence="5 6" id="KW-0472">Membrane</keyword>
<evidence type="ECO:0000256" key="4">
    <source>
        <dbReference type="ARBA" id="ARBA00022989"/>
    </source>
</evidence>
<evidence type="ECO:0000256" key="5">
    <source>
        <dbReference type="ARBA" id="ARBA00023136"/>
    </source>
</evidence>
<comment type="subcellular location">
    <subcellularLocation>
        <location evidence="1">Cell membrane</location>
        <topology evidence="1">Multi-pass membrane protein</topology>
    </subcellularLocation>
</comment>
<keyword evidence="4 6" id="KW-1133">Transmembrane helix</keyword>
<dbReference type="InterPro" id="IPR000500">
    <property type="entry name" value="Connexin"/>
</dbReference>
<evidence type="ECO:0000256" key="3">
    <source>
        <dbReference type="ARBA" id="ARBA00022692"/>
    </source>
</evidence>
<dbReference type="GO" id="GO:0005922">
    <property type="term" value="C:connexin complex"/>
    <property type="evidence" value="ECO:0007669"/>
    <property type="project" value="InterPro"/>
</dbReference>
<dbReference type="InterPro" id="IPR019570">
    <property type="entry name" value="Connexin_CCC"/>
</dbReference>
<sequence>MSAYGLIDQYAKKIQKYSTPISHAWWTVNFVLRMFIVTTIGNAVYGDEQGVFRCDTSQPGCNQMCFNRFSPINHPRFWGFQILFCCLPSVIFIFITANQEAQMKKIENQEKEIKEKYIDSDYTSTTEYTKIDKKKKKLGLEKKKIKTTTDIGGLAQVIWTPQIRMWYVAHLIAKFILEIIFIYLYYLLQQQQSKQTGLAAWYVPEKYVCTHGGEMDNFACSQNAEIPCWVSRPWEKMMMMWYMLSISVLSAVLALVELVWVLTRISVKAKKVRRARKLEKKSLLSPAVPLLENGESGDIVKEVDETKEA</sequence>
<evidence type="ECO:0000259" key="8">
    <source>
        <dbReference type="SMART" id="SM01089"/>
    </source>
</evidence>
<dbReference type="EMBL" id="FN653245">
    <property type="protein sequence ID" value="CBY14042.1"/>
    <property type="molecule type" value="Genomic_DNA"/>
</dbReference>
<evidence type="ECO:0000256" key="2">
    <source>
        <dbReference type="ARBA" id="ARBA00022475"/>
    </source>
</evidence>
<accession>E4XWI7</accession>
<keyword evidence="10" id="KW-1185">Reference proteome</keyword>
<evidence type="ECO:0000313" key="9">
    <source>
        <dbReference type="EMBL" id="CBY14042.1"/>
    </source>
</evidence>
<dbReference type="PRINTS" id="PR00206">
    <property type="entry name" value="CONNEXIN"/>
</dbReference>
<evidence type="ECO:0000256" key="1">
    <source>
        <dbReference type="ARBA" id="ARBA00004651"/>
    </source>
</evidence>
<dbReference type="OrthoDB" id="10012477at2759"/>
<dbReference type="PANTHER" id="PTHR11984:SF53">
    <property type="entry name" value="GAP JUNCTION PROTEIN"/>
    <property type="match status" value="1"/>
</dbReference>
<evidence type="ECO:0000259" key="7">
    <source>
        <dbReference type="SMART" id="SM00037"/>
    </source>
</evidence>